<organism evidence="1 2">
    <name type="scientific">Dysosmobacter segnis</name>
    <dbReference type="NCBI Taxonomy" id="2763042"/>
    <lineage>
        <taxon>Bacteria</taxon>
        <taxon>Bacillati</taxon>
        <taxon>Bacillota</taxon>
        <taxon>Clostridia</taxon>
        <taxon>Eubacteriales</taxon>
        <taxon>Oscillospiraceae</taxon>
        <taxon>Dysosmobacter</taxon>
    </lineage>
</organism>
<dbReference type="EMBL" id="JACOQI010000012">
    <property type="protein sequence ID" value="MBC5771036.1"/>
    <property type="molecule type" value="Genomic_DNA"/>
</dbReference>
<reference evidence="1" key="1">
    <citation type="submission" date="2020-08" db="EMBL/GenBank/DDBJ databases">
        <title>Genome public.</title>
        <authorList>
            <person name="Liu C."/>
            <person name="Sun Q."/>
        </authorList>
    </citation>
    <scope>NUCLEOTIDE SEQUENCE</scope>
    <source>
        <strain evidence="1">BX15</strain>
    </source>
</reference>
<comment type="caution">
    <text evidence="1">The sequence shown here is derived from an EMBL/GenBank/DDBJ whole genome shotgun (WGS) entry which is preliminary data.</text>
</comment>
<sequence>MKNRKICPKCNSTDIIKVPGKAGAYGVGNNIQTGWSNFSAVLVHRYVCCACGYSEEWIDKEDIPRLKEKYENA</sequence>
<name>A0A923S7V1_9FIRM</name>
<gene>
    <name evidence="1" type="ORF">H8Z83_12025</name>
</gene>
<dbReference type="AlphaFoldDB" id="A0A923S7V1"/>
<protein>
    <submittedName>
        <fullName evidence="1">Uncharacterized protein</fullName>
    </submittedName>
</protein>
<dbReference type="Proteomes" id="UP000620327">
    <property type="component" value="Unassembled WGS sequence"/>
</dbReference>
<dbReference type="RefSeq" id="WP_187015267.1">
    <property type="nucleotide sequence ID" value="NZ_JACOQI010000012.1"/>
</dbReference>
<evidence type="ECO:0000313" key="1">
    <source>
        <dbReference type="EMBL" id="MBC5771036.1"/>
    </source>
</evidence>
<proteinExistence type="predicted"/>
<accession>A0A923S7V1</accession>
<keyword evidence="2" id="KW-1185">Reference proteome</keyword>
<evidence type="ECO:0000313" key="2">
    <source>
        <dbReference type="Proteomes" id="UP000620327"/>
    </source>
</evidence>